<dbReference type="OrthoDB" id="3264463at2"/>
<keyword evidence="4" id="KW-1185">Reference proteome</keyword>
<organism evidence="2 3">
    <name type="scientific">Nocardioides daphniae</name>
    <dbReference type="NCBI Taxonomy" id="402297"/>
    <lineage>
        <taxon>Bacteria</taxon>
        <taxon>Bacillati</taxon>
        <taxon>Actinomycetota</taxon>
        <taxon>Actinomycetes</taxon>
        <taxon>Propionibacteriales</taxon>
        <taxon>Nocardioidaceae</taxon>
        <taxon>Nocardioides</taxon>
    </lineage>
</organism>
<dbReference type="Proteomes" id="UP000297025">
    <property type="component" value="Chromosome"/>
</dbReference>
<reference evidence="4" key="3">
    <citation type="journal article" date="2019" name="Int. J. Syst. Evol. Microbiol.">
        <title>The Global Catalogue of Microorganisms (GCM) 10K type strain sequencing project: providing services to taxonomists for standard genome sequencing and annotation.</title>
        <authorList>
            <consortium name="The Broad Institute Genomics Platform"/>
            <consortium name="The Broad Institute Genome Sequencing Center for Infectious Disease"/>
            <person name="Wu L."/>
            <person name="Ma J."/>
        </authorList>
    </citation>
    <scope>NUCLEOTIDE SEQUENCE [LARGE SCALE GENOMIC DNA]</scope>
    <source>
        <strain evidence="4">CCM 7403</strain>
    </source>
</reference>
<reference evidence="1" key="2">
    <citation type="journal article" date="2014" name="Int. J. Syst. Evol. Microbiol.">
        <title>Complete genome of a new Firmicutes species belonging to the dominant human colonic microbiota ('Ruminococcus bicirculans') reveals two chromosomes and a selective capacity to utilize plant glucans.</title>
        <authorList>
            <consortium name="NISC Comparative Sequencing Program"/>
            <person name="Wegmann U."/>
            <person name="Louis P."/>
            <person name="Goesmann A."/>
            <person name="Henrissat B."/>
            <person name="Duncan S.H."/>
            <person name="Flint H.J."/>
        </authorList>
    </citation>
    <scope>NUCLEOTIDE SEQUENCE</scope>
    <source>
        <strain evidence="1">CCM 7403</strain>
    </source>
</reference>
<dbReference type="Pfam" id="PF13830">
    <property type="entry name" value="DUF4192"/>
    <property type="match status" value="1"/>
</dbReference>
<dbReference type="Proteomes" id="UP000630594">
    <property type="component" value="Unassembled WGS sequence"/>
</dbReference>
<evidence type="ECO:0000313" key="3">
    <source>
        <dbReference type="Proteomes" id="UP000297025"/>
    </source>
</evidence>
<proteinExistence type="predicted"/>
<dbReference type="EMBL" id="BMCK01000004">
    <property type="protein sequence ID" value="GGD24719.1"/>
    <property type="molecule type" value="Genomic_DNA"/>
</dbReference>
<accession>A0A4P7UEK8</accession>
<sequence length="286" mass="31749">MESWRATGGRTAKNYRHRLCQTPSGILFLPHGAPGWAGLRLAPAPSDLGARPTECASARRGPLQLLVDISQWPAKTRSLHRAEGDLPVREFQRDGNPLTDPDTARLLTALENLAVRDELWHDMSRNNAPSHVALWRDLTRRAPEDAKAAPATMLAFASWLNGHGALAWCALDLVPHHQHYSAAELVTTLVLNGVHPRAWEAVKAAVTADRAQHVGPPAAPCAARPAQQPPNDLRTTMHNGHRHHHRMRSRIELLLTRVLSPLPIRRAQRPQIYVVPNIHVAMDRKN</sequence>
<dbReference type="EMBL" id="CP038462">
    <property type="protein sequence ID" value="QCC77379.1"/>
    <property type="molecule type" value="Genomic_DNA"/>
</dbReference>
<dbReference type="AlphaFoldDB" id="A0A4P7UEK8"/>
<protein>
    <submittedName>
        <fullName evidence="2">DUF4192 family protein</fullName>
    </submittedName>
</protein>
<evidence type="ECO:0000313" key="1">
    <source>
        <dbReference type="EMBL" id="GGD24719.1"/>
    </source>
</evidence>
<reference evidence="1" key="5">
    <citation type="submission" date="2024-05" db="EMBL/GenBank/DDBJ databases">
        <authorList>
            <person name="Sun Q."/>
            <person name="Sedlacek I."/>
        </authorList>
    </citation>
    <scope>NUCLEOTIDE SEQUENCE</scope>
    <source>
        <strain evidence="1">CCM 7403</strain>
    </source>
</reference>
<dbReference type="RefSeq" id="WP_135832424.1">
    <property type="nucleotide sequence ID" value="NZ_BMCK01000004.1"/>
</dbReference>
<name>A0A4P7UEK8_9ACTN</name>
<evidence type="ECO:0000313" key="2">
    <source>
        <dbReference type="EMBL" id="QCC77379.1"/>
    </source>
</evidence>
<dbReference type="InterPro" id="IPR025447">
    <property type="entry name" value="DUF4192"/>
</dbReference>
<evidence type="ECO:0000313" key="4">
    <source>
        <dbReference type="Proteomes" id="UP000630594"/>
    </source>
</evidence>
<gene>
    <name evidence="2" type="ORF">E2C04_09680</name>
    <name evidence="1" type="ORF">GCM10007231_24910</name>
</gene>
<dbReference type="KEGG" id="ndp:E2C04_09680"/>
<reference evidence="2 3" key="1">
    <citation type="journal article" date="2008" name="Int. J. Syst. Evol. Microbiol.">
        <title>Nocardioides daphniae sp. nov., isolated from Daphnia cucullata (Crustacea: Cladocera).</title>
        <authorList>
            <person name="Toth E.M."/>
            <person name="Keki Z."/>
            <person name="Homonnay Z.G."/>
            <person name="Borsodi A.K."/>
            <person name="Marialigeti K."/>
            <person name="Schumann P."/>
        </authorList>
    </citation>
    <scope>NUCLEOTIDE SEQUENCE [LARGE SCALE GENOMIC DNA]</scope>
    <source>
        <strain evidence="2 3">JCM 16608</strain>
    </source>
</reference>
<reference evidence="2" key="4">
    <citation type="submission" date="2019-03" db="EMBL/GenBank/DDBJ databases">
        <authorList>
            <person name="Huang Y."/>
        </authorList>
    </citation>
    <scope>NUCLEOTIDE SEQUENCE</scope>
    <source>
        <strain evidence="2">JCM 16608</strain>
    </source>
</reference>